<protein>
    <recommendedName>
        <fullName evidence="4">Gluconate 2-dehydrogenase subunit 3 family protein</fullName>
    </recommendedName>
</protein>
<proteinExistence type="predicted"/>
<evidence type="ECO:0000313" key="2">
    <source>
        <dbReference type="EMBL" id="ADF53802.1"/>
    </source>
</evidence>
<dbReference type="OrthoDB" id="6385145at2"/>
<keyword evidence="3" id="KW-1185">Reference proteome</keyword>
<dbReference type="EMBL" id="CP001650">
    <property type="protein sequence ID" value="ADF53802.1"/>
    <property type="molecule type" value="Genomic_DNA"/>
</dbReference>
<sequence length="180" mass="20535">MNRRNLLKVIGISAVGVATVPLWLNAWSTEDLPQDSLELNEEQKLMLSEIVDTIIPAGEIPGAKDLEVDKFIQVMVAACFEEDVQKQFLAGFNDLKSLAKDKFDQPFTKLSDKERITLLETMSAFDDQEKKFNFVAFIKELTVTGYMNTRYVMENLLEYEFIPARFDGSFPVEKTVYSNT</sequence>
<evidence type="ECO:0000256" key="1">
    <source>
        <dbReference type="SAM" id="Phobius"/>
    </source>
</evidence>
<dbReference type="STRING" id="655815.ZPR_3486"/>
<dbReference type="InterPro" id="IPR027056">
    <property type="entry name" value="Gluconate_2DH_su3"/>
</dbReference>
<evidence type="ECO:0008006" key="4">
    <source>
        <dbReference type="Google" id="ProtNLM"/>
    </source>
</evidence>
<evidence type="ECO:0000313" key="3">
    <source>
        <dbReference type="Proteomes" id="UP000001654"/>
    </source>
</evidence>
<reference evidence="2 3" key="1">
    <citation type="journal article" date="2010" name="BMC Genomics">
        <title>The complete genome of Zunongwangia profunda SM-A87 reveals its adaptation to the deep-sea environment and ecological role in sedimentary organic nitrogen degradation.</title>
        <authorList>
            <person name="Qin Q.L."/>
            <person name="Zhang X.Y."/>
            <person name="Wang X.M."/>
            <person name="Liu G.M."/>
            <person name="Chen X.L."/>
            <person name="Xie B.B."/>
            <person name="Dang H.Y."/>
            <person name="Zhou B.C."/>
            <person name="Yu J."/>
            <person name="Zhang Y.Z."/>
        </authorList>
    </citation>
    <scope>NUCLEOTIDE SEQUENCE [LARGE SCALE GENOMIC DNA]</scope>
    <source>
        <strain evidence="3">DSM 18752 / CCTCC AB 206139 / SM-A87</strain>
    </source>
</reference>
<dbReference type="AlphaFoldDB" id="D5BJV4"/>
<dbReference type="RefSeq" id="WP_013072890.1">
    <property type="nucleotide sequence ID" value="NC_014041.1"/>
</dbReference>
<name>D5BJV4_ZUNPS</name>
<accession>D5BJV4</accession>
<feature type="transmembrane region" description="Helical" evidence="1">
    <location>
        <begin position="7"/>
        <end position="27"/>
    </location>
</feature>
<dbReference type="Proteomes" id="UP000001654">
    <property type="component" value="Chromosome"/>
</dbReference>
<dbReference type="eggNOG" id="ENOG50309X8">
    <property type="taxonomic scope" value="Bacteria"/>
</dbReference>
<gene>
    <name evidence="2" type="ordered locus">ZPR_3486</name>
</gene>
<keyword evidence="1" id="KW-1133">Transmembrane helix</keyword>
<organism evidence="2 3">
    <name type="scientific">Zunongwangia profunda (strain DSM 18752 / CCTCC AB 206139 / SM-A87)</name>
    <name type="common">Wangia profunda</name>
    <dbReference type="NCBI Taxonomy" id="655815"/>
    <lineage>
        <taxon>Bacteria</taxon>
        <taxon>Pseudomonadati</taxon>
        <taxon>Bacteroidota</taxon>
        <taxon>Flavobacteriia</taxon>
        <taxon>Flavobacteriales</taxon>
        <taxon>Flavobacteriaceae</taxon>
        <taxon>Zunongwangia</taxon>
    </lineage>
</organism>
<keyword evidence="1" id="KW-0812">Transmembrane</keyword>
<keyword evidence="1" id="KW-0472">Membrane</keyword>
<dbReference type="KEGG" id="zpr:ZPR_3486"/>
<dbReference type="HOGENOM" id="CLU_089930_1_0_10"/>
<dbReference type="Pfam" id="PF13618">
    <property type="entry name" value="Gluconate_2-dh3"/>
    <property type="match status" value="1"/>
</dbReference>